<keyword evidence="3" id="KW-1185">Reference proteome</keyword>
<dbReference type="RefSeq" id="WP_200309945.1">
    <property type="nucleotide sequence ID" value="NZ_JAENIM010000009.1"/>
</dbReference>
<comment type="caution">
    <text evidence="2">The sequence shown here is derived from an EMBL/GenBank/DDBJ whole genome shotgun (WGS) entry which is preliminary data.</text>
</comment>
<dbReference type="EMBL" id="JAENIM010000009">
    <property type="protein sequence ID" value="MBK1789909.1"/>
    <property type="molecule type" value="Genomic_DNA"/>
</dbReference>
<accession>A0A8J7MAF8</accession>
<dbReference type="AlphaFoldDB" id="A0A8J7MAF8"/>
<evidence type="ECO:0000313" key="2">
    <source>
        <dbReference type="EMBL" id="MBK1789909.1"/>
    </source>
</evidence>
<reference evidence="2" key="1">
    <citation type="submission" date="2021-01" db="EMBL/GenBank/DDBJ databases">
        <title>Modified the classification status of verrucomicrobia.</title>
        <authorList>
            <person name="Feng X."/>
        </authorList>
    </citation>
    <scope>NUCLEOTIDE SEQUENCE</scope>
    <source>
        <strain evidence="2">_KCTC 22039</strain>
    </source>
</reference>
<protein>
    <submittedName>
        <fullName evidence="2">Uncharacterized protein</fullName>
    </submittedName>
</protein>
<name>A0A8J7MAF8_9BACT</name>
<keyword evidence="1" id="KW-0812">Transmembrane</keyword>
<evidence type="ECO:0000256" key="1">
    <source>
        <dbReference type="SAM" id="Phobius"/>
    </source>
</evidence>
<sequence length="120" mass="13479">MNSESHELSLLKAYSSLFEKPQQHQKKVKLWSSVIILTSFIGFAVVWSLAGKEQITTQNASAVSLVIGIIIGGAAFYRYSVDQISILTKYFEPKKELIESRMRELSEESDSAKHQNPSSQ</sequence>
<feature type="transmembrane region" description="Helical" evidence="1">
    <location>
        <begin position="30"/>
        <end position="50"/>
    </location>
</feature>
<keyword evidence="1" id="KW-1133">Transmembrane helix</keyword>
<gene>
    <name evidence="2" type="ORF">JIN82_01935</name>
</gene>
<proteinExistence type="predicted"/>
<dbReference type="Proteomes" id="UP000624703">
    <property type="component" value="Unassembled WGS sequence"/>
</dbReference>
<evidence type="ECO:0000313" key="3">
    <source>
        <dbReference type="Proteomes" id="UP000624703"/>
    </source>
</evidence>
<feature type="transmembrane region" description="Helical" evidence="1">
    <location>
        <begin position="62"/>
        <end position="79"/>
    </location>
</feature>
<organism evidence="2 3">
    <name type="scientific">Persicirhabdus sediminis</name>
    <dbReference type="NCBI Taxonomy" id="454144"/>
    <lineage>
        <taxon>Bacteria</taxon>
        <taxon>Pseudomonadati</taxon>
        <taxon>Verrucomicrobiota</taxon>
        <taxon>Verrucomicrobiia</taxon>
        <taxon>Verrucomicrobiales</taxon>
        <taxon>Verrucomicrobiaceae</taxon>
        <taxon>Persicirhabdus</taxon>
    </lineage>
</organism>
<keyword evidence="1" id="KW-0472">Membrane</keyword>